<dbReference type="OrthoDB" id="2352496at2"/>
<dbReference type="AlphaFoldDB" id="A0A0F7HIX2"/>
<feature type="transmembrane region" description="Helical" evidence="2">
    <location>
        <begin position="68"/>
        <end position="94"/>
    </location>
</feature>
<keyword evidence="2" id="KW-0812">Transmembrane</keyword>
<reference evidence="3 5" key="1">
    <citation type="journal article" date="2015" name="Int. J. Syst. Evol. Microbiol.">
        <title>Complete genome sequence of Salinicoccus halodurans H3B36, isolated from the Qaidam Basin in China.</title>
        <authorList>
            <person name="Jiang K."/>
            <person name="Xue Y."/>
            <person name="Ma Y."/>
        </authorList>
    </citation>
    <scope>NUCLEOTIDE SEQUENCE [LARGE SCALE GENOMIC DNA]</scope>
    <source>
        <strain evidence="3 5">H3B36</strain>
    </source>
</reference>
<accession>A0A0F7HIX2</accession>
<evidence type="ECO:0000256" key="1">
    <source>
        <dbReference type="SAM" id="Coils"/>
    </source>
</evidence>
<dbReference type="EMBL" id="CP011366">
    <property type="protein sequence ID" value="AKG72942.1"/>
    <property type="molecule type" value="Genomic_DNA"/>
</dbReference>
<keyword evidence="2" id="KW-0472">Membrane</keyword>
<dbReference type="Proteomes" id="UP000034029">
    <property type="component" value="Chromosome"/>
</dbReference>
<feature type="transmembrane region" description="Helical" evidence="2">
    <location>
        <begin position="106"/>
        <end position="125"/>
    </location>
</feature>
<proteinExistence type="predicted"/>
<feature type="transmembrane region" description="Helical" evidence="2">
    <location>
        <begin position="198"/>
        <end position="215"/>
    </location>
</feature>
<reference evidence="4 6" key="3">
    <citation type="submission" date="2016-10" db="EMBL/GenBank/DDBJ databases">
        <authorList>
            <person name="Varghese N."/>
            <person name="Submissions S."/>
        </authorList>
    </citation>
    <scope>NUCLEOTIDE SEQUENCE [LARGE SCALE GENOMIC DNA]</scope>
    <source>
        <strain evidence="4 6">CGMCC 1.6501</strain>
    </source>
</reference>
<keyword evidence="5" id="KW-1185">Reference proteome</keyword>
<evidence type="ECO:0000313" key="5">
    <source>
        <dbReference type="Proteomes" id="UP000034029"/>
    </source>
</evidence>
<sequence>MKRLKYICQFSHTYLTDMFLLLFIVLLLNVHNGKEALILPFITLVVLMMIVSFFIVSRFRPVRIYFMLPVVLIVALGFGFNWLAALLVAYLPIWRLEYLHDDVDNSFSKVTLIVTFLLLIATNVLTTEATIAYSPYFHLIFLSLIIFFFTGRIIVHLIGNGYPTHENCYMFTILSAPFILIGVFLGLMYHYIVFAAKYTVVLLLNGFIFLLRPFFHMLENVEIELPELEKENVPEGREGEEVQPEFDQTSAFSQMPADTILATLFIIAVIAVLYVYYKKRNKPSVGKNNGEMNSSASIFHSKNKIKREIAKAPDSRVRRVYFEFEKWLASKNLGRYHNETITEWIQRLGLNEIIDKERLSIYMETRYRDAEVTDDEYRRYKENIRSMKKDITTYLKNH</sequence>
<dbReference type="KEGG" id="shv:AAT16_01115"/>
<evidence type="ECO:0000256" key="2">
    <source>
        <dbReference type="SAM" id="Phobius"/>
    </source>
</evidence>
<organism evidence="4 6">
    <name type="scientific">Salinicoccus halodurans</name>
    <dbReference type="NCBI Taxonomy" id="407035"/>
    <lineage>
        <taxon>Bacteria</taxon>
        <taxon>Bacillati</taxon>
        <taxon>Bacillota</taxon>
        <taxon>Bacilli</taxon>
        <taxon>Bacillales</taxon>
        <taxon>Staphylococcaceae</taxon>
        <taxon>Salinicoccus</taxon>
    </lineage>
</organism>
<feature type="transmembrane region" description="Helical" evidence="2">
    <location>
        <begin position="259"/>
        <end position="277"/>
    </location>
</feature>
<feature type="transmembrane region" description="Helical" evidence="2">
    <location>
        <begin position="137"/>
        <end position="158"/>
    </location>
</feature>
<feature type="coiled-coil region" evidence="1">
    <location>
        <begin position="370"/>
        <end position="397"/>
    </location>
</feature>
<protein>
    <recommendedName>
        <fullName evidence="7">DUF4129 domain-containing protein</fullName>
    </recommendedName>
</protein>
<evidence type="ECO:0000313" key="3">
    <source>
        <dbReference type="EMBL" id="AKG72942.1"/>
    </source>
</evidence>
<evidence type="ECO:0000313" key="6">
    <source>
        <dbReference type="Proteomes" id="UP000183090"/>
    </source>
</evidence>
<feature type="transmembrane region" description="Helical" evidence="2">
    <location>
        <begin position="12"/>
        <end position="30"/>
    </location>
</feature>
<evidence type="ECO:0008006" key="7">
    <source>
        <dbReference type="Google" id="ProtNLM"/>
    </source>
</evidence>
<keyword evidence="1" id="KW-0175">Coiled coil</keyword>
<reference evidence="5" key="2">
    <citation type="submission" date="2015-04" db="EMBL/GenBank/DDBJ databases">
        <title>Complete genome sequence of Salinicoccus halodurans strain H3B36, isolated from the Qaidam basin of China.</title>
        <authorList>
            <person name="Ma Y."/>
            <person name="Jiang K."/>
            <person name="Xue Y."/>
        </authorList>
    </citation>
    <scope>NUCLEOTIDE SEQUENCE [LARGE SCALE GENOMIC DNA]</scope>
    <source>
        <strain evidence="5">H3B36</strain>
    </source>
</reference>
<feature type="transmembrane region" description="Helical" evidence="2">
    <location>
        <begin position="170"/>
        <end position="191"/>
    </location>
</feature>
<feature type="transmembrane region" description="Helical" evidence="2">
    <location>
        <begin position="36"/>
        <end position="56"/>
    </location>
</feature>
<dbReference type="EMBL" id="FOTB01000003">
    <property type="protein sequence ID" value="SFK76484.1"/>
    <property type="molecule type" value="Genomic_DNA"/>
</dbReference>
<dbReference type="Proteomes" id="UP000183090">
    <property type="component" value="Unassembled WGS sequence"/>
</dbReference>
<gene>
    <name evidence="3" type="ORF">AAT16_01115</name>
    <name evidence="4" type="ORF">SAMN05216235_1595</name>
</gene>
<dbReference type="RefSeq" id="WP_046789138.1">
    <property type="nucleotide sequence ID" value="NZ_CP011366.1"/>
</dbReference>
<evidence type="ECO:0000313" key="4">
    <source>
        <dbReference type="EMBL" id="SFK76484.1"/>
    </source>
</evidence>
<name>A0A0F7HIX2_9STAP</name>
<keyword evidence="2" id="KW-1133">Transmembrane helix</keyword>